<name>A0A818G677_9BILA</name>
<dbReference type="EMBL" id="CAJNYU010001959">
    <property type="protein sequence ID" value="CAF3487083.1"/>
    <property type="molecule type" value="Genomic_DNA"/>
</dbReference>
<dbReference type="AlphaFoldDB" id="A0A818G677"/>
<sequence length="117" mass="12659">VGPNVFDVPAPGSGPKILGPDGLDQTLRIRISYCSGCHQVNTQIINDLVEVNIKIGNLLAVDRQTENVYPTCPIRSQRQKLRRADSGSLLVSISTNDSSFLNSDGLNNIDPSVLYPP</sequence>
<organism evidence="1 2">
    <name type="scientific">Rotaria socialis</name>
    <dbReference type="NCBI Taxonomy" id="392032"/>
    <lineage>
        <taxon>Eukaryota</taxon>
        <taxon>Metazoa</taxon>
        <taxon>Spiralia</taxon>
        <taxon>Gnathifera</taxon>
        <taxon>Rotifera</taxon>
        <taxon>Eurotatoria</taxon>
        <taxon>Bdelloidea</taxon>
        <taxon>Philodinida</taxon>
        <taxon>Philodinidae</taxon>
        <taxon>Rotaria</taxon>
    </lineage>
</organism>
<evidence type="ECO:0000313" key="1">
    <source>
        <dbReference type="EMBL" id="CAF3487083.1"/>
    </source>
</evidence>
<dbReference type="Proteomes" id="UP000663869">
    <property type="component" value="Unassembled WGS sequence"/>
</dbReference>
<accession>A0A818G677</accession>
<reference evidence="1" key="1">
    <citation type="submission" date="2021-02" db="EMBL/GenBank/DDBJ databases">
        <authorList>
            <person name="Nowell W R."/>
        </authorList>
    </citation>
    <scope>NUCLEOTIDE SEQUENCE</scope>
</reference>
<comment type="caution">
    <text evidence="1">The sequence shown here is derived from an EMBL/GenBank/DDBJ whole genome shotgun (WGS) entry which is preliminary data.</text>
</comment>
<evidence type="ECO:0000313" key="2">
    <source>
        <dbReference type="Proteomes" id="UP000663869"/>
    </source>
</evidence>
<proteinExistence type="predicted"/>
<feature type="non-terminal residue" evidence="1">
    <location>
        <position position="1"/>
    </location>
</feature>
<protein>
    <submittedName>
        <fullName evidence="1">Uncharacterized protein</fullName>
    </submittedName>
</protein>
<gene>
    <name evidence="1" type="ORF">FME351_LOCUS15899</name>
</gene>